<reference evidence="2 3" key="1">
    <citation type="submission" date="2024-05" db="EMBL/GenBank/DDBJ databases">
        <title>A draft genome resource for the thread blight pathogen Marasmius tenuissimus strain MS-2.</title>
        <authorList>
            <person name="Yulfo-Soto G.E."/>
            <person name="Baruah I.K."/>
            <person name="Amoako-Attah I."/>
            <person name="Bukari Y."/>
            <person name="Meinhardt L.W."/>
            <person name="Bailey B.A."/>
            <person name="Cohen S.P."/>
        </authorList>
    </citation>
    <scope>NUCLEOTIDE SEQUENCE [LARGE SCALE GENOMIC DNA]</scope>
    <source>
        <strain evidence="2 3">MS-2</strain>
    </source>
</reference>
<feature type="compositionally biased region" description="Polar residues" evidence="1">
    <location>
        <begin position="53"/>
        <end position="64"/>
    </location>
</feature>
<dbReference type="EMBL" id="JBBXMP010000199">
    <property type="protein sequence ID" value="KAL0059956.1"/>
    <property type="molecule type" value="Genomic_DNA"/>
</dbReference>
<feature type="region of interest" description="Disordered" evidence="1">
    <location>
        <begin position="26"/>
        <end position="165"/>
    </location>
</feature>
<dbReference type="Proteomes" id="UP001437256">
    <property type="component" value="Unassembled WGS sequence"/>
</dbReference>
<evidence type="ECO:0000256" key="1">
    <source>
        <dbReference type="SAM" id="MobiDB-lite"/>
    </source>
</evidence>
<accession>A0ABR2ZG75</accession>
<dbReference type="Gene3D" id="3.60.10.10">
    <property type="entry name" value="Endonuclease/exonuclease/phosphatase"/>
    <property type="match status" value="1"/>
</dbReference>
<comment type="caution">
    <text evidence="2">The sequence shown here is derived from an EMBL/GenBank/DDBJ whole genome shotgun (WGS) entry which is preliminary data.</text>
</comment>
<evidence type="ECO:0000313" key="3">
    <source>
        <dbReference type="Proteomes" id="UP001437256"/>
    </source>
</evidence>
<proteinExistence type="predicted"/>
<dbReference type="SUPFAM" id="SSF56219">
    <property type="entry name" value="DNase I-like"/>
    <property type="match status" value="1"/>
</dbReference>
<organism evidence="2 3">
    <name type="scientific">Marasmius tenuissimus</name>
    <dbReference type="NCBI Taxonomy" id="585030"/>
    <lineage>
        <taxon>Eukaryota</taxon>
        <taxon>Fungi</taxon>
        <taxon>Dikarya</taxon>
        <taxon>Basidiomycota</taxon>
        <taxon>Agaricomycotina</taxon>
        <taxon>Agaricomycetes</taxon>
        <taxon>Agaricomycetidae</taxon>
        <taxon>Agaricales</taxon>
        <taxon>Marasmiineae</taxon>
        <taxon>Marasmiaceae</taxon>
        <taxon>Marasmius</taxon>
    </lineage>
</organism>
<name>A0ABR2ZG75_9AGAR</name>
<evidence type="ECO:0000313" key="2">
    <source>
        <dbReference type="EMBL" id="KAL0059956.1"/>
    </source>
</evidence>
<protein>
    <submittedName>
        <fullName evidence="2">Uncharacterized protein</fullName>
    </submittedName>
</protein>
<dbReference type="InterPro" id="IPR036691">
    <property type="entry name" value="Endo/exonu/phosph_ase_sf"/>
</dbReference>
<keyword evidence="3" id="KW-1185">Reference proteome</keyword>
<gene>
    <name evidence="2" type="ORF">AAF712_013252</name>
</gene>
<sequence length="318" mass="34775">MSLACPKRLATVLSVVKPGTQELVLSSDPDIEAGAEHSLATGDPHGDDGFGQVDTTSPLANESPSMARDEGDAIFQDDAVQNARPANSRRLRNAPTPETRGPSTSNMQIDDAQTTQAPPTADPTPQSRETPRGDDEPVAEEGDIPAPYNTTSQTHVNSIPTRQEQLNKNTKAHLTIGALNMRGLGSTNFNDPRNKWYHINQLMRDKKIGVLVLGEAHLNTERKQQIEELFKGKIKVVFSSIPNNPNAKGIAVALHRDITNMNGIQTWEIVAGHALLVEYNWRGTKTLSILAVYAPNEGAANRKLWEDIEAFFERHPGI</sequence>
<feature type="compositionally biased region" description="Polar residues" evidence="1">
    <location>
        <begin position="148"/>
        <end position="165"/>
    </location>
</feature>
<feature type="compositionally biased region" description="Low complexity" evidence="1">
    <location>
        <begin position="110"/>
        <end position="126"/>
    </location>
</feature>